<dbReference type="InterPro" id="IPR023214">
    <property type="entry name" value="HAD_sf"/>
</dbReference>
<protein>
    <submittedName>
        <fullName evidence="2">Phosphoglycolate phosphatase</fullName>
    </submittedName>
</protein>
<keyword evidence="3" id="KW-1185">Reference proteome</keyword>
<dbReference type="Proteomes" id="UP000198221">
    <property type="component" value="Chromosome I"/>
</dbReference>
<dbReference type="InterPro" id="IPR050155">
    <property type="entry name" value="HAD-like_hydrolase_sf"/>
</dbReference>
<dbReference type="GO" id="GO:0006281">
    <property type="term" value="P:DNA repair"/>
    <property type="evidence" value="ECO:0007669"/>
    <property type="project" value="TreeGrafter"/>
</dbReference>
<reference evidence="3" key="1">
    <citation type="submission" date="2016-06" db="EMBL/GenBank/DDBJ databases">
        <authorList>
            <person name="Varghese N."/>
            <person name="Submissions Spin"/>
        </authorList>
    </citation>
    <scope>NUCLEOTIDE SEQUENCE [LARGE SCALE GENOMIC DNA]</scope>
    <source>
        <strain evidence="3">DSM 43819</strain>
    </source>
</reference>
<name>A0A1C5JAQ0_9ACTN</name>
<dbReference type="AlphaFoldDB" id="A0A1C5JAQ0"/>
<proteinExistence type="predicted"/>
<evidence type="ECO:0000256" key="1">
    <source>
        <dbReference type="SAM" id="MobiDB-lite"/>
    </source>
</evidence>
<dbReference type="InterPro" id="IPR006439">
    <property type="entry name" value="HAD-SF_hydro_IA"/>
</dbReference>
<dbReference type="Pfam" id="PF00702">
    <property type="entry name" value="Hydrolase"/>
    <property type="match status" value="1"/>
</dbReference>
<dbReference type="GO" id="GO:0005829">
    <property type="term" value="C:cytosol"/>
    <property type="evidence" value="ECO:0007669"/>
    <property type="project" value="TreeGrafter"/>
</dbReference>
<dbReference type="NCBIfam" id="TIGR01509">
    <property type="entry name" value="HAD-SF-IA-v3"/>
    <property type="match status" value="1"/>
</dbReference>
<dbReference type="PANTHER" id="PTHR43434">
    <property type="entry name" value="PHOSPHOGLYCOLATE PHOSPHATASE"/>
    <property type="match status" value="1"/>
</dbReference>
<dbReference type="Gene3D" id="3.40.50.1000">
    <property type="entry name" value="HAD superfamily/HAD-like"/>
    <property type="match status" value="1"/>
</dbReference>
<dbReference type="GO" id="GO:0008967">
    <property type="term" value="F:phosphoglycolate phosphatase activity"/>
    <property type="evidence" value="ECO:0007669"/>
    <property type="project" value="TreeGrafter"/>
</dbReference>
<organism evidence="2 3">
    <name type="scientific">Micromonospora inositola</name>
    <dbReference type="NCBI Taxonomy" id="47865"/>
    <lineage>
        <taxon>Bacteria</taxon>
        <taxon>Bacillati</taxon>
        <taxon>Actinomycetota</taxon>
        <taxon>Actinomycetes</taxon>
        <taxon>Micromonosporales</taxon>
        <taxon>Micromonosporaceae</taxon>
        <taxon>Micromonospora</taxon>
    </lineage>
</organism>
<dbReference type="OrthoDB" id="9800058at2"/>
<evidence type="ECO:0000313" key="2">
    <source>
        <dbReference type="EMBL" id="SCG67684.1"/>
    </source>
</evidence>
<dbReference type="InterPro" id="IPR036412">
    <property type="entry name" value="HAD-like_sf"/>
</dbReference>
<gene>
    <name evidence="2" type="ORF">GA0070613_4342</name>
</gene>
<evidence type="ECO:0000313" key="3">
    <source>
        <dbReference type="Proteomes" id="UP000198221"/>
    </source>
</evidence>
<dbReference type="Gene3D" id="1.10.150.240">
    <property type="entry name" value="Putative phosphatase, domain 2"/>
    <property type="match status" value="1"/>
</dbReference>
<sequence length="213" mass="22285">MRAAHGRVDAIVFDMDGTLIESHAVVPAAYRAAIVDGGGRVLSDAEIIAGYPLGPPAVLLTHLLGRPATDRDLARYHAHLTALATQVTVYPGVADLLTSVAGRGTVGLFTGASHRAAEILLDRVGLLGHFQVVVGGDEAARPKPEPDGVELACRLLGVRPTRTAYVGDSPLDLRAARRSGALAVAAGWGHQYDPGEPADRTASHPRDLRSLFG</sequence>
<dbReference type="EMBL" id="LT607754">
    <property type="protein sequence ID" value="SCG67684.1"/>
    <property type="molecule type" value="Genomic_DNA"/>
</dbReference>
<dbReference type="SUPFAM" id="SSF56784">
    <property type="entry name" value="HAD-like"/>
    <property type="match status" value="1"/>
</dbReference>
<dbReference type="SFLD" id="SFLDG01129">
    <property type="entry name" value="C1.5:_HAD__Beta-PGM__Phosphata"/>
    <property type="match status" value="1"/>
</dbReference>
<feature type="compositionally biased region" description="Basic and acidic residues" evidence="1">
    <location>
        <begin position="197"/>
        <end position="213"/>
    </location>
</feature>
<dbReference type="SFLD" id="SFLDS00003">
    <property type="entry name" value="Haloacid_Dehalogenase"/>
    <property type="match status" value="1"/>
</dbReference>
<feature type="region of interest" description="Disordered" evidence="1">
    <location>
        <begin position="193"/>
        <end position="213"/>
    </location>
</feature>
<dbReference type="InterPro" id="IPR023198">
    <property type="entry name" value="PGP-like_dom2"/>
</dbReference>
<dbReference type="NCBIfam" id="TIGR01549">
    <property type="entry name" value="HAD-SF-IA-v1"/>
    <property type="match status" value="1"/>
</dbReference>
<dbReference type="RefSeq" id="WP_089013916.1">
    <property type="nucleotide sequence ID" value="NZ_LT607754.1"/>
</dbReference>
<dbReference type="PANTHER" id="PTHR43434:SF1">
    <property type="entry name" value="PHOSPHOGLYCOLATE PHOSPHATASE"/>
    <property type="match status" value="1"/>
</dbReference>
<accession>A0A1C5JAQ0</accession>